<organism evidence="1 2">
    <name type="scientific">Mycoplana azooxidifex</name>
    <dbReference type="NCBI Taxonomy" id="1636188"/>
    <lineage>
        <taxon>Bacteria</taxon>
        <taxon>Pseudomonadati</taxon>
        <taxon>Pseudomonadota</taxon>
        <taxon>Alphaproteobacteria</taxon>
        <taxon>Hyphomicrobiales</taxon>
        <taxon>Rhizobiaceae</taxon>
        <taxon>Mycoplana</taxon>
    </lineage>
</organism>
<proteinExistence type="predicted"/>
<dbReference type="Proteomes" id="UP000574761">
    <property type="component" value="Unassembled WGS sequence"/>
</dbReference>
<dbReference type="AlphaFoldDB" id="A0A7W6D7B4"/>
<dbReference type="SUPFAM" id="SSF160419">
    <property type="entry name" value="YdfO-like"/>
    <property type="match status" value="1"/>
</dbReference>
<protein>
    <submittedName>
        <fullName evidence="1">Uncharacterized protein YbcV (DUF1398 family)</fullName>
    </submittedName>
</protein>
<reference evidence="1 2" key="1">
    <citation type="submission" date="2020-08" db="EMBL/GenBank/DDBJ databases">
        <title>Genomic Encyclopedia of Type Strains, Phase IV (KMG-IV): sequencing the most valuable type-strain genomes for metagenomic binning, comparative biology and taxonomic classification.</title>
        <authorList>
            <person name="Goeker M."/>
        </authorList>
    </citation>
    <scope>NUCLEOTIDE SEQUENCE [LARGE SCALE GENOMIC DNA]</scope>
    <source>
        <strain evidence="1 2">DSM 100211</strain>
    </source>
</reference>
<accession>A0A7W6D7B4</accession>
<name>A0A7W6D7B4_9HYPH</name>
<evidence type="ECO:0000313" key="1">
    <source>
        <dbReference type="EMBL" id="MBB3975956.1"/>
    </source>
</evidence>
<dbReference type="InterPro" id="IPR036696">
    <property type="entry name" value="YdfO-like_sf"/>
</dbReference>
<gene>
    <name evidence="1" type="ORF">GGQ64_001143</name>
</gene>
<evidence type="ECO:0000313" key="2">
    <source>
        <dbReference type="Proteomes" id="UP000574761"/>
    </source>
</evidence>
<keyword evidence="2" id="KW-1185">Reference proteome</keyword>
<sequence>MDAHLKTVAEKCLSASYAGTMAFPEIVGTLMAAGFEGYLVDYRRATNTYYLPDGDSVVLDNEPSDGKVAAGFNAAGVEAEVRRAQANGPDYTYKGFCQSAKAHGCAGYIVSFSGRRVVYFGRTAETHVEHFPDQ</sequence>
<comment type="caution">
    <text evidence="1">The sequence shown here is derived from an EMBL/GenBank/DDBJ whole genome shotgun (WGS) entry which is preliminary data.</text>
</comment>
<dbReference type="EMBL" id="JACIEE010000002">
    <property type="protein sequence ID" value="MBB3975956.1"/>
    <property type="molecule type" value="Genomic_DNA"/>
</dbReference>
<dbReference type="RefSeq" id="WP_183800324.1">
    <property type="nucleotide sequence ID" value="NZ_JACIEE010000002.1"/>
</dbReference>